<organism evidence="3 4">
    <name type="scientific">Bradyrhizobium jicamae</name>
    <dbReference type="NCBI Taxonomy" id="280332"/>
    <lineage>
        <taxon>Bacteria</taxon>
        <taxon>Pseudomonadati</taxon>
        <taxon>Pseudomonadota</taxon>
        <taxon>Alphaproteobacteria</taxon>
        <taxon>Hyphomicrobiales</taxon>
        <taxon>Nitrobacteraceae</taxon>
        <taxon>Bradyrhizobium</taxon>
    </lineage>
</organism>
<gene>
    <name evidence="3" type="ORF">CQ12_29145</name>
</gene>
<dbReference type="InterPro" id="IPR013099">
    <property type="entry name" value="K_chnl_dom"/>
</dbReference>
<evidence type="ECO:0000259" key="2">
    <source>
        <dbReference type="Pfam" id="PF07885"/>
    </source>
</evidence>
<keyword evidence="1" id="KW-0472">Membrane</keyword>
<comment type="caution">
    <text evidence="3">The sequence shown here is derived from an EMBL/GenBank/DDBJ whole genome shotgun (WGS) entry which is preliminary data.</text>
</comment>
<dbReference type="AlphaFoldDB" id="A0A0R3M031"/>
<evidence type="ECO:0000256" key="1">
    <source>
        <dbReference type="SAM" id="Phobius"/>
    </source>
</evidence>
<dbReference type="RefSeq" id="WP_057834656.1">
    <property type="nucleotide sequence ID" value="NZ_LLXZ01000048.1"/>
</dbReference>
<accession>A0A0R3M031</accession>
<evidence type="ECO:0000313" key="3">
    <source>
        <dbReference type="EMBL" id="KRR11359.1"/>
    </source>
</evidence>
<dbReference type="Proteomes" id="UP000050863">
    <property type="component" value="Unassembled WGS sequence"/>
</dbReference>
<feature type="domain" description="Potassium channel" evidence="2">
    <location>
        <begin position="62"/>
        <end position="132"/>
    </location>
</feature>
<reference evidence="3 4" key="1">
    <citation type="submission" date="2014-03" db="EMBL/GenBank/DDBJ databases">
        <title>Bradyrhizobium valentinum sp. nov., isolated from effective nodules of Lupinus mariae-josephae, a lupine endemic of basic-lime soils in Eastern Spain.</title>
        <authorList>
            <person name="Duran D."/>
            <person name="Rey L."/>
            <person name="Navarro A."/>
            <person name="Busquets A."/>
            <person name="Imperial J."/>
            <person name="Ruiz-Argueso T."/>
        </authorList>
    </citation>
    <scope>NUCLEOTIDE SEQUENCE [LARGE SCALE GENOMIC DNA]</scope>
    <source>
        <strain evidence="3 4">PAC68</strain>
    </source>
</reference>
<feature type="transmembrane region" description="Helical" evidence="1">
    <location>
        <begin position="6"/>
        <end position="30"/>
    </location>
</feature>
<dbReference type="EMBL" id="LLXZ01000048">
    <property type="protein sequence ID" value="KRR11359.1"/>
    <property type="molecule type" value="Genomic_DNA"/>
</dbReference>
<keyword evidence="1" id="KW-1133">Transmembrane helix</keyword>
<protein>
    <submittedName>
        <fullName evidence="3">Metal transporter</fullName>
    </submittedName>
</protein>
<keyword evidence="4" id="KW-1185">Reference proteome</keyword>
<feature type="transmembrane region" description="Helical" evidence="1">
    <location>
        <begin position="42"/>
        <end position="62"/>
    </location>
</feature>
<name>A0A0R3M031_9BRAD</name>
<dbReference type="STRING" id="280332.CQ12_29145"/>
<dbReference type="Gene3D" id="1.10.287.70">
    <property type="match status" value="1"/>
</dbReference>
<keyword evidence="1" id="KW-0812">Transmembrane</keyword>
<feature type="transmembrane region" description="Helical" evidence="1">
    <location>
        <begin position="112"/>
        <end position="132"/>
    </location>
</feature>
<proteinExistence type="predicted"/>
<sequence length="153" mass="16630">MMIQLLVGSSVSVINIIIHALATVAAISIARWTALKDARRPRLFLMGIMVATVLVLMLAHTIEVVVWSLSYAVVGAAPEGSDLLYFAFVNYTTLGYGDVIPVKEWRLVGPMAAMNGILMFGWSTAVLFEVLLKTIEHLGPNALHRSFSAGDRS</sequence>
<dbReference type="Pfam" id="PF07885">
    <property type="entry name" value="Ion_trans_2"/>
    <property type="match status" value="1"/>
</dbReference>
<dbReference type="OrthoDB" id="2974133at2"/>
<dbReference type="SUPFAM" id="SSF81324">
    <property type="entry name" value="Voltage-gated potassium channels"/>
    <property type="match status" value="1"/>
</dbReference>
<evidence type="ECO:0000313" key="4">
    <source>
        <dbReference type="Proteomes" id="UP000050863"/>
    </source>
</evidence>